<feature type="compositionally biased region" description="Low complexity" evidence="1">
    <location>
        <begin position="25"/>
        <end position="45"/>
    </location>
</feature>
<keyword evidence="2" id="KW-0732">Signal</keyword>
<evidence type="ECO:0000313" key="4">
    <source>
        <dbReference type="Proteomes" id="UP000643403"/>
    </source>
</evidence>
<proteinExistence type="predicted"/>
<evidence type="ECO:0000256" key="2">
    <source>
        <dbReference type="SAM" id="SignalP"/>
    </source>
</evidence>
<dbReference type="PROSITE" id="PS51257">
    <property type="entry name" value="PROKAR_LIPOPROTEIN"/>
    <property type="match status" value="1"/>
</dbReference>
<feature type="chain" id="PRO_5045204741" description="Lipoprotein" evidence="2">
    <location>
        <begin position="20"/>
        <end position="277"/>
    </location>
</feature>
<sequence length="277" mass="29438">MNSLFQRAYLASVVALALAACDGSTAPTQSTPPATPNAVAATGAPSDAPQTTSLPSERLNHLVDDLLRAQYPEGFDAEHQCWKATYGDGEAAMAYCMRPLPPSAVLEEGRQIIYVATASAADIQGNAAYRYGAVDPGMFDAFRLSVAPNGKATVTAFRKGMDFGSAGDCGCVNADLVALGTNVHGWVFSSGGTAQGTTTATHSLVAPVGKTFMDVGGIPQYVEDDQDVEYRIAIGSEKAENGWYPVTVTKYRKNERLDSRVLRFEVGAKRYSMPESF</sequence>
<accession>A0ABQ3CA40</accession>
<evidence type="ECO:0000313" key="3">
    <source>
        <dbReference type="EMBL" id="GGZ69793.1"/>
    </source>
</evidence>
<reference evidence="4" key="1">
    <citation type="journal article" date="2019" name="Int. J. Syst. Evol. Microbiol.">
        <title>The Global Catalogue of Microorganisms (GCM) 10K type strain sequencing project: providing services to taxonomists for standard genome sequencing and annotation.</title>
        <authorList>
            <consortium name="The Broad Institute Genomics Platform"/>
            <consortium name="The Broad Institute Genome Sequencing Center for Infectious Disease"/>
            <person name="Wu L."/>
            <person name="Ma J."/>
        </authorList>
    </citation>
    <scope>NUCLEOTIDE SEQUENCE [LARGE SCALE GENOMIC DNA]</scope>
    <source>
        <strain evidence="4">KCTC 22558</strain>
    </source>
</reference>
<dbReference type="RefSeq" id="WP_189450510.1">
    <property type="nucleotide sequence ID" value="NZ_BMXY01000004.1"/>
</dbReference>
<gene>
    <name evidence="3" type="ORF">GCM10008101_25020</name>
</gene>
<keyword evidence="4" id="KW-1185">Reference proteome</keyword>
<name>A0ABQ3CA40_9GAMM</name>
<evidence type="ECO:0000256" key="1">
    <source>
        <dbReference type="SAM" id="MobiDB-lite"/>
    </source>
</evidence>
<evidence type="ECO:0008006" key="5">
    <source>
        <dbReference type="Google" id="ProtNLM"/>
    </source>
</evidence>
<protein>
    <recommendedName>
        <fullName evidence="5">Lipoprotein</fullName>
    </recommendedName>
</protein>
<dbReference type="Proteomes" id="UP000643403">
    <property type="component" value="Unassembled WGS sequence"/>
</dbReference>
<comment type="caution">
    <text evidence="3">The sequence shown here is derived from an EMBL/GenBank/DDBJ whole genome shotgun (WGS) entry which is preliminary data.</text>
</comment>
<feature type="signal peptide" evidence="2">
    <location>
        <begin position="1"/>
        <end position="19"/>
    </location>
</feature>
<organism evidence="3 4">
    <name type="scientific">Cognatilysobacter xinjiangensis</name>
    <dbReference type="NCBI Taxonomy" id="546892"/>
    <lineage>
        <taxon>Bacteria</taxon>
        <taxon>Pseudomonadati</taxon>
        <taxon>Pseudomonadota</taxon>
        <taxon>Gammaproteobacteria</taxon>
        <taxon>Lysobacterales</taxon>
        <taxon>Lysobacteraceae</taxon>
        <taxon>Cognatilysobacter</taxon>
    </lineage>
</organism>
<dbReference type="EMBL" id="BMXY01000004">
    <property type="protein sequence ID" value="GGZ69793.1"/>
    <property type="molecule type" value="Genomic_DNA"/>
</dbReference>
<feature type="region of interest" description="Disordered" evidence="1">
    <location>
        <begin position="25"/>
        <end position="55"/>
    </location>
</feature>